<dbReference type="PRINTS" id="PR00080">
    <property type="entry name" value="SDRFAMILY"/>
</dbReference>
<dbReference type="PANTHER" id="PTHR42901:SF1">
    <property type="entry name" value="ALCOHOL DEHYDROGENASE"/>
    <property type="match status" value="1"/>
</dbReference>
<dbReference type="GO" id="GO:0016616">
    <property type="term" value="F:oxidoreductase activity, acting on the CH-OH group of donors, NAD or NADP as acceptor"/>
    <property type="evidence" value="ECO:0007669"/>
    <property type="project" value="UniProtKB-ARBA"/>
</dbReference>
<dbReference type="FunFam" id="3.40.50.720:FF:000047">
    <property type="entry name" value="NADP-dependent L-serine/L-allo-threonine dehydrogenase"/>
    <property type="match status" value="1"/>
</dbReference>
<evidence type="ECO:0000256" key="3">
    <source>
        <dbReference type="RuleBase" id="RU000363"/>
    </source>
</evidence>
<name>A0A926F3B8_9BACT</name>
<gene>
    <name evidence="4" type="ORF">H8744_17190</name>
</gene>
<dbReference type="InterPro" id="IPR036291">
    <property type="entry name" value="NAD(P)-bd_dom_sf"/>
</dbReference>
<dbReference type="PANTHER" id="PTHR42901">
    <property type="entry name" value="ALCOHOL DEHYDROGENASE"/>
    <property type="match status" value="1"/>
</dbReference>
<evidence type="ECO:0000313" key="4">
    <source>
        <dbReference type="EMBL" id="MBC8594948.1"/>
    </source>
</evidence>
<evidence type="ECO:0000256" key="1">
    <source>
        <dbReference type="ARBA" id="ARBA00006484"/>
    </source>
</evidence>
<reference evidence="4" key="1">
    <citation type="submission" date="2020-08" db="EMBL/GenBank/DDBJ databases">
        <title>Genome public.</title>
        <authorList>
            <person name="Liu C."/>
            <person name="Sun Q."/>
        </authorList>
    </citation>
    <scope>NUCLEOTIDE SEQUENCE</scope>
    <source>
        <strain evidence="4">N12</strain>
    </source>
</reference>
<dbReference type="EMBL" id="JACRTF010000001">
    <property type="protein sequence ID" value="MBC8594948.1"/>
    <property type="molecule type" value="Genomic_DNA"/>
</dbReference>
<protein>
    <submittedName>
        <fullName evidence="4">SDR family oxidoreductase</fullName>
    </submittedName>
</protein>
<dbReference type="PRINTS" id="PR00081">
    <property type="entry name" value="GDHRDH"/>
</dbReference>
<comment type="caution">
    <text evidence="4">The sequence shown here is derived from an EMBL/GenBank/DDBJ whole genome shotgun (WGS) entry which is preliminary data.</text>
</comment>
<organism evidence="4 5">
    <name type="scientific">Jilunia laotingensis</name>
    <dbReference type="NCBI Taxonomy" id="2763675"/>
    <lineage>
        <taxon>Bacteria</taxon>
        <taxon>Pseudomonadati</taxon>
        <taxon>Bacteroidota</taxon>
        <taxon>Bacteroidia</taxon>
        <taxon>Bacteroidales</taxon>
        <taxon>Bacteroidaceae</taxon>
        <taxon>Jilunia</taxon>
    </lineage>
</organism>
<dbReference type="InterPro" id="IPR002347">
    <property type="entry name" value="SDR_fam"/>
</dbReference>
<dbReference type="Proteomes" id="UP000651085">
    <property type="component" value="Unassembled WGS sequence"/>
</dbReference>
<comment type="similarity">
    <text evidence="1 3">Belongs to the short-chain dehydrogenases/reductases (SDR) family.</text>
</comment>
<dbReference type="InterPro" id="IPR020904">
    <property type="entry name" value="Sc_DH/Rdtase_CS"/>
</dbReference>
<accession>A0A926F3B8</accession>
<dbReference type="RefSeq" id="WP_262436032.1">
    <property type="nucleotide sequence ID" value="NZ_JACRTF010000001.1"/>
</dbReference>
<keyword evidence="5" id="KW-1185">Reference proteome</keyword>
<keyword evidence="2" id="KW-0560">Oxidoreductase</keyword>
<dbReference type="Pfam" id="PF00106">
    <property type="entry name" value="adh_short"/>
    <property type="match status" value="1"/>
</dbReference>
<dbReference type="SUPFAM" id="SSF51735">
    <property type="entry name" value="NAD(P)-binding Rossmann-fold domains"/>
    <property type="match status" value="1"/>
</dbReference>
<dbReference type="CDD" id="cd05346">
    <property type="entry name" value="SDR_c5"/>
    <property type="match status" value="1"/>
</dbReference>
<proteinExistence type="inferred from homology"/>
<evidence type="ECO:0000313" key="5">
    <source>
        <dbReference type="Proteomes" id="UP000651085"/>
    </source>
</evidence>
<dbReference type="AlphaFoldDB" id="A0A926F3B8"/>
<sequence>MKGKIVFITGASSGIGEGCARKFASQGSDLILNARNVDKLNELKNELETSYGVRVYLLPFDVRDRKAAMEALASLPKEWQAIDVLINNAGLVIGVDKEFEGNLDEWDVVIDTNIKALLAITRLVVPGMVERGRGHIVNIGSIAGDAAYPGGSVYCATKAAVKALSDGLRIDLVDTPLRVTNVKPGMVETNFTVVRYRGDKQAADNFYKGIRPLTGDDIAETVYYAASAPEHVQIAEVLVMPTYQATGTISYKKKD</sequence>
<evidence type="ECO:0000256" key="2">
    <source>
        <dbReference type="ARBA" id="ARBA00023002"/>
    </source>
</evidence>
<dbReference type="PROSITE" id="PS00061">
    <property type="entry name" value="ADH_SHORT"/>
    <property type="match status" value="1"/>
</dbReference>
<dbReference type="Gene3D" id="3.40.50.720">
    <property type="entry name" value="NAD(P)-binding Rossmann-like Domain"/>
    <property type="match status" value="1"/>
</dbReference>